<gene>
    <name evidence="2" type="primary">Eddm13</name>
</gene>
<evidence type="ECO:0000313" key="2">
    <source>
        <dbReference type="RefSeq" id="XP_073913483.1"/>
    </source>
</evidence>
<sequence>MIRLALVLRLLPDTCIPTVLKGLLSLQVLNDETSDCQDNVQLAPATTPSKKHLVRKSSWNFMKCAYMMVTFFFVSYNKGDWCYCHICSSEVDVRNDLCCSF</sequence>
<dbReference type="Proteomes" id="UP001732720">
    <property type="component" value="Chromosome 16"/>
</dbReference>
<evidence type="ECO:0000313" key="1">
    <source>
        <dbReference type="Proteomes" id="UP001732720"/>
    </source>
</evidence>
<organism evidence="1 2">
    <name type="scientific">Castor canadensis</name>
    <name type="common">American beaver</name>
    <dbReference type="NCBI Taxonomy" id="51338"/>
    <lineage>
        <taxon>Eukaryota</taxon>
        <taxon>Metazoa</taxon>
        <taxon>Chordata</taxon>
        <taxon>Craniata</taxon>
        <taxon>Vertebrata</taxon>
        <taxon>Euteleostomi</taxon>
        <taxon>Mammalia</taxon>
        <taxon>Eutheria</taxon>
        <taxon>Euarchontoglires</taxon>
        <taxon>Glires</taxon>
        <taxon>Rodentia</taxon>
        <taxon>Castorimorpha</taxon>
        <taxon>Castoridae</taxon>
        <taxon>Castor</taxon>
    </lineage>
</organism>
<reference evidence="2" key="1">
    <citation type="submission" date="2025-08" db="UniProtKB">
        <authorList>
            <consortium name="RefSeq"/>
        </authorList>
    </citation>
    <scope>IDENTIFICATION</scope>
</reference>
<dbReference type="RefSeq" id="XP_073913483.1">
    <property type="nucleotide sequence ID" value="XM_074057382.1"/>
</dbReference>
<protein>
    <submittedName>
        <fullName evidence="2">Epididymal protein 13</fullName>
    </submittedName>
</protein>
<proteinExistence type="predicted"/>
<keyword evidence="1" id="KW-1185">Reference proteome</keyword>
<name>A0AC58L8J4_CASCN</name>
<accession>A0AC58L8J4</accession>